<proteinExistence type="predicted"/>
<dbReference type="AlphaFoldDB" id="A0A556C4N7"/>
<evidence type="ECO:0000256" key="1">
    <source>
        <dbReference type="SAM" id="MobiDB-lite"/>
    </source>
</evidence>
<feature type="transmembrane region" description="Helical" evidence="2">
    <location>
        <begin position="602"/>
        <end position="629"/>
    </location>
</feature>
<feature type="compositionally biased region" description="Basic and acidic residues" evidence="1">
    <location>
        <begin position="857"/>
        <end position="893"/>
    </location>
</feature>
<dbReference type="OrthoDB" id="5120295at2"/>
<feature type="region of interest" description="Disordered" evidence="1">
    <location>
        <begin position="850"/>
        <end position="893"/>
    </location>
</feature>
<feature type="compositionally biased region" description="Gly residues" evidence="1">
    <location>
        <begin position="699"/>
        <end position="711"/>
    </location>
</feature>
<feature type="compositionally biased region" description="Basic and acidic residues" evidence="1">
    <location>
        <begin position="797"/>
        <end position="836"/>
    </location>
</feature>
<feature type="region of interest" description="Disordered" evidence="1">
    <location>
        <begin position="504"/>
        <end position="524"/>
    </location>
</feature>
<name>A0A556C4N7_BREAU</name>
<feature type="compositionally biased region" description="Basic and acidic residues" evidence="1">
    <location>
        <begin position="953"/>
        <end position="967"/>
    </location>
</feature>
<feature type="transmembrane region" description="Helical" evidence="2">
    <location>
        <begin position="240"/>
        <end position="261"/>
    </location>
</feature>
<feature type="compositionally biased region" description="Gly residues" evidence="1">
    <location>
        <begin position="759"/>
        <end position="769"/>
    </location>
</feature>
<feature type="region of interest" description="Disordered" evidence="1">
    <location>
        <begin position="691"/>
        <end position="836"/>
    </location>
</feature>
<organism evidence="3 4">
    <name type="scientific">Brevibacterium aurantiacum</name>
    <dbReference type="NCBI Taxonomy" id="273384"/>
    <lineage>
        <taxon>Bacteria</taxon>
        <taxon>Bacillati</taxon>
        <taxon>Actinomycetota</taxon>
        <taxon>Actinomycetes</taxon>
        <taxon>Micrococcales</taxon>
        <taxon>Brevibacteriaceae</taxon>
        <taxon>Brevibacterium</taxon>
    </lineage>
</organism>
<keyword evidence="2" id="KW-0812">Transmembrane</keyword>
<sequence>MAFVPRTTLDLPAPKPKAARSTAASKASGFDFRDRLLRALQWSLLGAVLLSFIIGAAPSADTPEDWIGGDLADTSGHRTSIQASSDFILAAGDGKDGANKGDWHENCFVQPDPKDHKEGFVDDPGCVKTIGKTAWTEPWNQFFSGETSKHKLGSATWSSRLLPLYRWDNATTTIFNNVAGNQMSNAQANSHAIVNGGVMAVGNGEFSMTTTLARTASDFDFLDVAGYYVDLSFAKIGEMLLNGFVGLTVVAAIVIAAWRYYRRGGAGVSLFSLLLKPLILVVVFVVLTSGAQDTVKDGKTNDSKPGTGSPWWVGKTLTTSVETLADPVQGLVTETLEPFHPNSEDGYHEKVNSCWAQRQSMQDAYKHYAKKAGGNASTAQTISAMWENTGLMAWMTSQYGTDMDTYESRTYCRLLDDLGNIPANERYIAPLEDHDLKPKGLAPWGSYPDPQERSANQFMWAACTLDEDDNWSLSAAWKRALDDKAKHIKCDSWYNNAASSKTLPEAITPSTEGQNGVTEQFGDDPGVNSFVQRFMGYDRGGFQTMTLFYLLAATLTMFAFGLISVLILGAKVMLVVALIALIAAILKDVLPFATASAVKETALTFVGATIVSVFASLIFIVVTMIASVLTAGGLELLGRGSLAAMLWTGFAPILAIVVLHIMFKKWFKKPSPFTPSGAMAWAGGKPTGEAFGEGANALTGGGGGGKGGPGGRNPLSGLGSGGDKGSGDIPNSNRGLDGEDGMDPKGLSGPKTPAVAGAGARGLGAGADGTRGPNDAANASIDDTLLPPRTPMSFGEAKSKREGDETARKEANANDKAMRQETKRARQFERKDAKQRETMLKNYAKEDASRGIAGAKSDAKDALKARESSGLQKFKEGQAIRRDRRAAVDSHKEMKSHLMNTAGSAAIAGQQASAAKADAGMTMASMAQQASAGVINSDMPGPVKINEANAGGNRDHQMDPRASENTRPDQFAEDQFIDAQEGKYFDDPYAGIPTTGEAMSGGAPIVNGPPAGPSQPVQPQQPVAQPQPVHPDPQPMPESQPEPRAEPSPTPQPPRPAEPRREPFKPESPVVGRPARSSMTPDVGDMPPKI</sequence>
<comment type="caution">
    <text evidence="3">The sequence shown here is derived from an EMBL/GenBank/DDBJ whole genome shotgun (WGS) entry which is preliminary data.</text>
</comment>
<gene>
    <name evidence="3" type="ORF">FO013_20065</name>
</gene>
<reference evidence="3 4" key="1">
    <citation type="submission" date="2019-07" db="EMBL/GenBank/DDBJ databases">
        <title>Draft genome sequence of Brevibacterium aurantiacum XU54 isolated from Xinjiang China.</title>
        <authorList>
            <person name="Xu X."/>
        </authorList>
    </citation>
    <scope>NUCLEOTIDE SEQUENCE [LARGE SCALE GENOMIC DNA]</scope>
    <source>
        <strain evidence="3 4">XU54</strain>
    </source>
</reference>
<feature type="transmembrane region" description="Helical" evidence="2">
    <location>
        <begin position="547"/>
        <end position="567"/>
    </location>
</feature>
<evidence type="ECO:0000313" key="3">
    <source>
        <dbReference type="EMBL" id="TSI12433.1"/>
    </source>
</evidence>
<keyword evidence="4" id="KW-1185">Reference proteome</keyword>
<feature type="compositionally biased region" description="Low complexity" evidence="1">
    <location>
        <begin position="1014"/>
        <end position="1027"/>
    </location>
</feature>
<keyword evidence="2" id="KW-0472">Membrane</keyword>
<dbReference type="EMBL" id="VLTK01000017">
    <property type="protein sequence ID" value="TSI12433.1"/>
    <property type="molecule type" value="Genomic_DNA"/>
</dbReference>
<feature type="transmembrane region" description="Helical" evidence="2">
    <location>
        <begin position="573"/>
        <end position="590"/>
    </location>
</feature>
<dbReference type="Proteomes" id="UP000316406">
    <property type="component" value="Unassembled WGS sequence"/>
</dbReference>
<feature type="transmembrane region" description="Helical" evidence="2">
    <location>
        <begin position="641"/>
        <end position="663"/>
    </location>
</feature>
<feature type="region of interest" description="Disordered" evidence="1">
    <location>
        <begin position="1"/>
        <end position="24"/>
    </location>
</feature>
<accession>A0A556C4N7</accession>
<feature type="compositionally biased region" description="Pro residues" evidence="1">
    <location>
        <begin position="1028"/>
        <end position="1056"/>
    </location>
</feature>
<dbReference type="RefSeq" id="WP_143924335.1">
    <property type="nucleotide sequence ID" value="NZ_VLTK01000017.1"/>
</dbReference>
<feature type="transmembrane region" description="Helical" evidence="2">
    <location>
        <begin position="267"/>
        <end position="287"/>
    </location>
</feature>
<evidence type="ECO:0000313" key="4">
    <source>
        <dbReference type="Proteomes" id="UP000316406"/>
    </source>
</evidence>
<evidence type="ECO:0000256" key="2">
    <source>
        <dbReference type="SAM" id="Phobius"/>
    </source>
</evidence>
<keyword evidence="2" id="KW-1133">Transmembrane helix</keyword>
<feature type="region of interest" description="Disordered" evidence="1">
    <location>
        <begin position="933"/>
        <end position="1090"/>
    </location>
</feature>
<protein>
    <submittedName>
        <fullName evidence="3">Uncharacterized protein</fullName>
    </submittedName>
</protein>
<feature type="compositionally biased region" description="Polar residues" evidence="1">
    <location>
        <begin position="504"/>
        <end position="518"/>
    </location>
</feature>